<dbReference type="Proteomes" id="UP001583280">
    <property type="component" value="Unassembled WGS sequence"/>
</dbReference>
<name>A0ABR3YK19_9PEZI</name>
<feature type="region of interest" description="Disordered" evidence="1">
    <location>
        <begin position="347"/>
        <end position="405"/>
    </location>
</feature>
<feature type="region of interest" description="Disordered" evidence="1">
    <location>
        <begin position="431"/>
        <end position="469"/>
    </location>
</feature>
<feature type="compositionally biased region" description="Polar residues" evidence="1">
    <location>
        <begin position="458"/>
        <end position="467"/>
    </location>
</feature>
<gene>
    <name evidence="2" type="ORF">Cpir12675_006223</name>
</gene>
<proteinExistence type="predicted"/>
<evidence type="ECO:0000256" key="1">
    <source>
        <dbReference type="SAM" id="MobiDB-lite"/>
    </source>
</evidence>
<feature type="compositionally biased region" description="Acidic residues" evidence="1">
    <location>
        <begin position="381"/>
        <end position="399"/>
    </location>
</feature>
<comment type="caution">
    <text evidence="2">The sequence shown here is derived from an EMBL/GenBank/DDBJ whole genome shotgun (WGS) entry which is preliminary data.</text>
</comment>
<feature type="region of interest" description="Disordered" evidence="1">
    <location>
        <begin position="1"/>
        <end position="84"/>
    </location>
</feature>
<feature type="compositionally biased region" description="Polar residues" evidence="1">
    <location>
        <begin position="350"/>
        <end position="360"/>
    </location>
</feature>
<accession>A0ABR3YK19</accession>
<feature type="compositionally biased region" description="Basic and acidic residues" evidence="1">
    <location>
        <begin position="362"/>
        <end position="380"/>
    </location>
</feature>
<reference evidence="2 3" key="1">
    <citation type="journal article" date="2024" name="IMA Fungus">
        <title>IMA Genome - F19 : A genome assembly and annotation guide to empower mycologists, including annotated draft genome sequences of Ceratocystis pirilliformis, Diaporthe australafricana, Fusarium ophioides, Paecilomyces lecythidis, and Sporothrix stenoceras.</title>
        <authorList>
            <person name="Aylward J."/>
            <person name="Wilson A.M."/>
            <person name="Visagie C.M."/>
            <person name="Spraker J."/>
            <person name="Barnes I."/>
            <person name="Buitendag C."/>
            <person name="Ceriani C."/>
            <person name="Del Mar Angel L."/>
            <person name="du Plessis D."/>
            <person name="Fuchs T."/>
            <person name="Gasser K."/>
            <person name="Kramer D."/>
            <person name="Li W."/>
            <person name="Munsamy K."/>
            <person name="Piso A."/>
            <person name="Price J.L."/>
            <person name="Sonnekus B."/>
            <person name="Thomas C."/>
            <person name="van der Nest A."/>
            <person name="van Dijk A."/>
            <person name="van Heerden A."/>
            <person name="van Vuuren N."/>
            <person name="Yilmaz N."/>
            <person name="Duong T.A."/>
            <person name="van der Merwe N.A."/>
            <person name="Wingfield M.J."/>
            <person name="Wingfield B.D."/>
        </authorList>
    </citation>
    <scope>NUCLEOTIDE SEQUENCE [LARGE SCALE GENOMIC DNA]</scope>
    <source>
        <strain evidence="2 3">CMW 12675</strain>
    </source>
</reference>
<sequence length="480" mass="53305">MSYRDMGVSPSLFVEKKRQSIDGSIGDTDSNASPVTVYRTAPCSPAKSPDKSPTHMGRPPHVMKENDVCRSPSPSPRIPPALRRTPFPVLHSKPDLKSSNHRAPSPLVIIPQIIVTPVVDVISEDRAVSLWVAVEVVAKLAAPASVDAFLIERPLDQQLCIGKRRRFEGQDGWYGCLYNFHTQFVPCPGTYIEEIIENETPPALATESSVLYLVKVLIQPRPRMQRGRAFSRSHTSDDLIDDLELHLGNITRDYLVVRFSYNHTGFPNQSASQPQNGVRTTTSLNTVATAVIRIGDVESEWSRKVSEDADPRSSFFDIVKGHGWDEDLVVYAIQRIGYGIVTFPRASMSPARSPTKSTTIHMVDKTDVASQDERQERTTEMDTEMDTEDEDKEEGEEEIQLSPISPTRLKMASICPLRRVRAANAANLRTGLSTDGSATTSLPSPTASSKSPTRRTGPPSSRLSSPDTKAIRRRRSWIFW</sequence>
<evidence type="ECO:0000313" key="2">
    <source>
        <dbReference type="EMBL" id="KAL1888300.1"/>
    </source>
</evidence>
<organism evidence="2 3">
    <name type="scientific">Ceratocystis pirilliformis</name>
    <dbReference type="NCBI Taxonomy" id="259994"/>
    <lineage>
        <taxon>Eukaryota</taxon>
        <taxon>Fungi</taxon>
        <taxon>Dikarya</taxon>
        <taxon>Ascomycota</taxon>
        <taxon>Pezizomycotina</taxon>
        <taxon>Sordariomycetes</taxon>
        <taxon>Hypocreomycetidae</taxon>
        <taxon>Microascales</taxon>
        <taxon>Ceratocystidaceae</taxon>
        <taxon>Ceratocystis</taxon>
    </lineage>
</organism>
<dbReference type="EMBL" id="JAWDJO010000267">
    <property type="protein sequence ID" value="KAL1888300.1"/>
    <property type="molecule type" value="Genomic_DNA"/>
</dbReference>
<keyword evidence="3" id="KW-1185">Reference proteome</keyword>
<evidence type="ECO:0000313" key="3">
    <source>
        <dbReference type="Proteomes" id="UP001583280"/>
    </source>
</evidence>
<protein>
    <submittedName>
        <fullName evidence="2">Uncharacterized protein</fullName>
    </submittedName>
</protein>
<feature type="compositionally biased region" description="Low complexity" evidence="1">
    <location>
        <begin position="437"/>
        <end position="456"/>
    </location>
</feature>